<evidence type="ECO:0000256" key="2">
    <source>
        <dbReference type="ARBA" id="ARBA00023295"/>
    </source>
</evidence>
<feature type="compositionally biased region" description="Polar residues" evidence="3">
    <location>
        <begin position="436"/>
        <end position="459"/>
    </location>
</feature>
<keyword evidence="4" id="KW-0732">Signal</keyword>
<evidence type="ECO:0000259" key="5">
    <source>
        <dbReference type="Pfam" id="PF02156"/>
    </source>
</evidence>
<dbReference type="EMBL" id="CP086322">
    <property type="protein sequence ID" value="UQA95277.1"/>
    <property type="molecule type" value="Genomic_DNA"/>
</dbReference>
<dbReference type="PROSITE" id="PS51257">
    <property type="entry name" value="PROKAR_LIPOPROTEIN"/>
    <property type="match status" value="1"/>
</dbReference>
<feature type="signal peptide" evidence="4">
    <location>
        <begin position="1"/>
        <end position="25"/>
    </location>
</feature>
<feature type="chain" id="PRO_5045503929" evidence="4">
    <location>
        <begin position="26"/>
        <end position="459"/>
    </location>
</feature>
<dbReference type="RefSeq" id="WP_248866185.1">
    <property type="nucleotide sequence ID" value="NZ_CP086322.1"/>
</dbReference>
<dbReference type="Gene3D" id="3.20.20.80">
    <property type="entry name" value="Glycosidases"/>
    <property type="match status" value="1"/>
</dbReference>
<keyword evidence="2" id="KW-0326">Glycosidase</keyword>
<evidence type="ECO:0000256" key="4">
    <source>
        <dbReference type="SAM" id="SignalP"/>
    </source>
</evidence>
<keyword evidence="7" id="KW-1185">Reference proteome</keyword>
<feature type="region of interest" description="Disordered" evidence="3">
    <location>
        <begin position="428"/>
        <end position="459"/>
    </location>
</feature>
<evidence type="ECO:0000256" key="3">
    <source>
        <dbReference type="SAM" id="MobiDB-lite"/>
    </source>
</evidence>
<dbReference type="InterPro" id="IPR017853">
    <property type="entry name" value="GH"/>
</dbReference>
<evidence type="ECO:0000313" key="7">
    <source>
        <dbReference type="Proteomes" id="UP000830115"/>
    </source>
</evidence>
<feature type="domain" description="GH26" evidence="5">
    <location>
        <begin position="196"/>
        <end position="282"/>
    </location>
</feature>
<gene>
    <name evidence="6" type="ORF">K9S39_28545</name>
</gene>
<evidence type="ECO:0000256" key="1">
    <source>
        <dbReference type="ARBA" id="ARBA00022801"/>
    </source>
</evidence>
<accession>A0ABY4MC16</accession>
<dbReference type="Pfam" id="PF02156">
    <property type="entry name" value="Glyco_hydro_26"/>
    <property type="match status" value="1"/>
</dbReference>
<reference evidence="6" key="1">
    <citation type="submission" date="2021-10" db="EMBL/GenBank/DDBJ databases">
        <title>Streptomyces nigrumlapis sp.nov.,an antimicrobial producing actinobacterium isolated from Black Gobi rocks.</title>
        <authorList>
            <person name="Wen Y."/>
            <person name="Zhang W."/>
            <person name="Liu X.G."/>
        </authorList>
    </citation>
    <scope>NUCLEOTIDE SEQUENCE</scope>
    <source>
        <strain evidence="6">ST13-2-2</strain>
    </source>
</reference>
<sequence length="459" mass="50543">MSQRSRRLVGATLGAVTLCLLLSCAPVPVPGRAAVAEDGRHPRAGSGPPAYPVSPVPEMPLLPLGAFLGSDEEGVRRLSAMERWLGGTDIRVGHTYVPGDRWSDIEGRPEFLRPWADWRLGDDDRMFVLNVPMMERDEAHLPDSEVRGLLQRAAAGAFDGHFRTLARHLVDLDVPDTVITLGWEMNGTTYTHRCGPDPRAWKAYWRRIVTAMRSVPGQEFRFDFAPARGANAIGWTKCYPGDDVVDIIGMETYDRPAGETFDAMVHQPYGLQAQVDFADAHGKEISYPEWGLFDNGDNPEFVTRMLEWIAEHRPLYQSITDYCPHGVWRCQENPRSTRAFRAALYGLTEDTPPPERDRWDSCGPSDSGNGVIRRAGRVPELHRHLAPLACQVFSRARTPRSDVSRSRARPAAGARPCVCAAYSRHAGAAAPVPAQEPSSSTSQKSGTLPPSALSTGSGR</sequence>
<organism evidence="6 7">
    <name type="scientific">Streptomyces halobius</name>
    <dbReference type="NCBI Taxonomy" id="2879846"/>
    <lineage>
        <taxon>Bacteria</taxon>
        <taxon>Bacillati</taxon>
        <taxon>Actinomycetota</taxon>
        <taxon>Actinomycetes</taxon>
        <taxon>Kitasatosporales</taxon>
        <taxon>Streptomycetaceae</taxon>
        <taxon>Streptomyces</taxon>
    </lineage>
</organism>
<evidence type="ECO:0000313" key="6">
    <source>
        <dbReference type="EMBL" id="UQA95277.1"/>
    </source>
</evidence>
<name>A0ABY4MC16_9ACTN</name>
<dbReference type="Proteomes" id="UP000830115">
    <property type="component" value="Chromosome"/>
</dbReference>
<feature type="region of interest" description="Disordered" evidence="3">
    <location>
        <begin position="349"/>
        <end position="370"/>
    </location>
</feature>
<dbReference type="GO" id="GO:0016787">
    <property type="term" value="F:hydrolase activity"/>
    <property type="evidence" value="ECO:0007669"/>
    <property type="project" value="UniProtKB-KW"/>
</dbReference>
<proteinExistence type="predicted"/>
<dbReference type="SUPFAM" id="SSF51445">
    <property type="entry name" value="(Trans)glycosidases"/>
    <property type="match status" value="1"/>
</dbReference>
<keyword evidence="1 6" id="KW-0378">Hydrolase</keyword>
<dbReference type="InterPro" id="IPR022790">
    <property type="entry name" value="GH26_dom"/>
</dbReference>
<protein>
    <submittedName>
        <fullName evidence="6">Glycosyl hydrolase family 26</fullName>
    </submittedName>
</protein>